<dbReference type="AlphaFoldDB" id="A0AAN9SN67"/>
<dbReference type="GO" id="GO:0005634">
    <property type="term" value="C:nucleus"/>
    <property type="evidence" value="ECO:0007669"/>
    <property type="project" value="UniProtKB-SubCell"/>
</dbReference>
<evidence type="ECO:0000313" key="5">
    <source>
        <dbReference type="EMBL" id="KAK7396287.1"/>
    </source>
</evidence>
<reference evidence="5 6" key="1">
    <citation type="submission" date="2024-01" db="EMBL/GenBank/DDBJ databases">
        <title>The genomes of 5 underutilized Papilionoideae crops provide insights into root nodulation and disease resistanc.</title>
        <authorList>
            <person name="Jiang F."/>
        </authorList>
    </citation>
    <scope>NUCLEOTIDE SEQUENCE [LARGE SCALE GENOMIC DNA]</scope>
    <source>
        <strain evidence="5">DUOXIRENSHENG_FW03</strain>
        <tissue evidence="5">Leaves</tissue>
    </source>
</reference>
<name>A0AAN9SN67_PSOTE</name>
<keyword evidence="4" id="KW-0539">Nucleus</keyword>
<evidence type="ECO:0000256" key="3">
    <source>
        <dbReference type="ARBA" id="ARBA00023163"/>
    </source>
</evidence>
<dbReference type="Gene3D" id="1.10.10.60">
    <property type="entry name" value="Homeodomain-like"/>
    <property type="match status" value="1"/>
</dbReference>
<keyword evidence="2" id="KW-0805">Transcription regulation</keyword>
<sequence>MYQYSPQMYGTEWDSYIGISNLAKVVGSEQLNVVEPTKSPLNIVTSPLPTPPGFCASATKSHVSFEPQQHDNQHQIEIPTTWCFEFPKTTTDSHNIPRLASGDNFTTKQDRPSSQFTTSFCPVAESFLSSSNGEDCRSSSEKFCKFPSYSEKYSDIQPASMPYYDHFSQEDDKLLRDDAATEERPLEISFQTNQLKQTPHRLCGVAAVACGNSGCRRGKKRIRWTKDLHEPFMMIVNSLGGPEKAKPKAILQMMKSDLLSISHVKSHLQFPLCLSERSEEGQRTDGVAELQVKIHMQIEESRQLQLEVRRNIRQQLEMQQNLQMLIQQQNQQLKVMLDYQKKRTKLEKTLDTELEATIPK</sequence>
<protein>
    <submittedName>
        <fullName evidence="5">Uncharacterized protein</fullName>
    </submittedName>
</protein>
<dbReference type="SUPFAM" id="SSF46689">
    <property type="entry name" value="Homeodomain-like"/>
    <property type="match status" value="1"/>
</dbReference>
<gene>
    <name evidence="5" type="ORF">VNO78_17189</name>
</gene>
<proteinExistence type="predicted"/>
<comment type="subcellular location">
    <subcellularLocation>
        <location evidence="1">Nucleus</location>
    </subcellularLocation>
</comment>
<dbReference type="EMBL" id="JAYMYS010000004">
    <property type="protein sequence ID" value="KAK7396287.1"/>
    <property type="molecule type" value="Genomic_DNA"/>
</dbReference>
<dbReference type="InterPro" id="IPR046955">
    <property type="entry name" value="PHR1-like"/>
</dbReference>
<evidence type="ECO:0000256" key="4">
    <source>
        <dbReference type="ARBA" id="ARBA00023242"/>
    </source>
</evidence>
<dbReference type="GO" id="GO:0003700">
    <property type="term" value="F:DNA-binding transcription factor activity"/>
    <property type="evidence" value="ECO:0007669"/>
    <property type="project" value="InterPro"/>
</dbReference>
<dbReference type="NCBIfam" id="TIGR01557">
    <property type="entry name" value="myb_SHAQKYF"/>
    <property type="match status" value="1"/>
</dbReference>
<dbReference type="InterPro" id="IPR009057">
    <property type="entry name" value="Homeodomain-like_sf"/>
</dbReference>
<evidence type="ECO:0000313" key="6">
    <source>
        <dbReference type="Proteomes" id="UP001386955"/>
    </source>
</evidence>
<keyword evidence="6" id="KW-1185">Reference proteome</keyword>
<dbReference type="Proteomes" id="UP001386955">
    <property type="component" value="Unassembled WGS sequence"/>
</dbReference>
<organism evidence="5 6">
    <name type="scientific">Psophocarpus tetragonolobus</name>
    <name type="common">Winged bean</name>
    <name type="synonym">Dolichos tetragonolobus</name>
    <dbReference type="NCBI Taxonomy" id="3891"/>
    <lineage>
        <taxon>Eukaryota</taxon>
        <taxon>Viridiplantae</taxon>
        <taxon>Streptophyta</taxon>
        <taxon>Embryophyta</taxon>
        <taxon>Tracheophyta</taxon>
        <taxon>Spermatophyta</taxon>
        <taxon>Magnoliopsida</taxon>
        <taxon>eudicotyledons</taxon>
        <taxon>Gunneridae</taxon>
        <taxon>Pentapetalae</taxon>
        <taxon>rosids</taxon>
        <taxon>fabids</taxon>
        <taxon>Fabales</taxon>
        <taxon>Fabaceae</taxon>
        <taxon>Papilionoideae</taxon>
        <taxon>50 kb inversion clade</taxon>
        <taxon>NPAAA clade</taxon>
        <taxon>indigoferoid/millettioid clade</taxon>
        <taxon>Phaseoleae</taxon>
        <taxon>Psophocarpus</taxon>
    </lineage>
</organism>
<evidence type="ECO:0000256" key="1">
    <source>
        <dbReference type="ARBA" id="ARBA00004123"/>
    </source>
</evidence>
<dbReference type="GO" id="GO:0003677">
    <property type="term" value="F:DNA binding"/>
    <property type="evidence" value="ECO:0007669"/>
    <property type="project" value="InterPro"/>
</dbReference>
<comment type="caution">
    <text evidence="5">The sequence shown here is derived from an EMBL/GenBank/DDBJ whole genome shotgun (WGS) entry which is preliminary data.</text>
</comment>
<accession>A0AAN9SN67</accession>
<dbReference type="PANTHER" id="PTHR31499:SF48">
    <property type="entry name" value="MYB-LIKE TRANSCRIPTION FACTOR FAMILY PROTEIN"/>
    <property type="match status" value="1"/>
</dbReference>
<dbReference type="PANTHER" id="PTHR31499">
    <property type="entry name" value="MYB FAMILY TRANSCRIPTION FACTOR PHL11"/>
    <property type="match status" value="1"/>
</dbReference>
<evidence type="ECO:0000256" key="2">
    <source>
        <dbReference type="ARBA" id="ARBA00023015"/>
    </source>
</evidence>
<dbReference type="InterPro" id="IPR006447">
    <property type="entry name" value="Myb_dom_plants"/>
</dbReference>
<keyword evidence="3" id="KW-0804">Transcription</keyword>